<organism evidence="2 3">
    <name type="scientific">Paraglomus brasilianum</name>
    <dbReference type="NCBI Taxonomy" id="144538"/>
    <lineage>
        <taxon>Eukaryota</taxon>
        <taxon>Fungi</taxon>
        <taxon>Fungi incertae sedis</taxon>
        <taxon>Mucoromycota</taxon>
        <taxon>Glomeromycotina</taxon>
        <taxon>Glomeromycetes</taxon>
        <taxon>Paraglomerales</taxon>
        <taxon>Paraglomeraceae</taxon>
        <taxon>Paraglomus</taxon>
    </lineage>
</organism>
<comment type="caution">
    <text evidence="2">The sequence shown here is derived from an EMBL/GenBank/DDBJ whole genome shotgun (WGS) entry which is preliminary data.</text>
</comment>
<proteinExistence type="predicted"/>
<feature type="transmembrane region" description="Helical" evidence="1">
    <location>
        <begin position="111"/>
        <end position="131"/>
    </location>
</feature>
<keyword evidence="1" id="KW-1133">Transmembrane helix</keyword>
<evidence type="ECO:0000313" key="2">
    <source>
        <dbReference type="EMBL" id="CAG8615990.1"/>
    </source>
</evidence>
<evidence type="ECO:0000313" key="3">
    <source>
        <dbReference type="Proteomes" id="UP000789739"/>
    </source>
</evidence>
<reference evidence="2" key="1">
    <citation type="submission" date="2021-06" db="EMBL/GenBank/DDBJ databases">
        <authorList>
            <person name="Kallberg Y."/>
            <person name="Tangrot J."/>
            <person name="Rosling A."/>
        </authorList>
    </citation>
    <scope>NUCLEOTIDE SEQUENCE</scope>
    <source>
        <strain evidence="2">BR232B</strain>
    </source>
</reference>
<evidence type="ECO:0000256" key="1">
    <source>
        <dbReference type="SAM" id="Phobius"/>
    </source>
</evidence>
<name>A0A9N9CXX0_9GLOM</name>
<keyword evidence="1" id="KW-0812">Transmembrane</keyword>
<feature type="transmembrane region" description="Helical" evidence="1">
    <location>
        <begin position="169"/>
        <end position="188"/>
    </location>
</feature>
<protein>
    <submittedName>
        <fullName evidence="2">1719_t:CDS:1</fullName>
    </submittedName>
</protein>
<dbReference type="AlphaFoldDB" id="A0A9N9CXX0"/>
<dbReference type="Proteomes" id="UP000789739">
    <property type="component" value="Unassembled WGS sequence"/>
</dbReference>
<feature type="transmembrane region" description="Helical" evidence="1">
    <location>
        <begin position="200"/>
        <end position="222"/>
    </location>
</feature>
<feature type="transmembrane region" description="Helical" evidence="1">
    <location>
        <begin position="80"/>
        <end position="99"/>
    </location>
</feature>
<dbReference type="OrthoDB" id="2381009at2759"/>
<dbReference type="EMBL" id="CAJVPI010001506">
    <property type="protein sequence ID" value="CAG8615990.1"/>
    <property type="molecule type" value="Genomic_DNA"/>
</dbReference>
<accession>A0A9N9CXX0</accession>
<keyword evidence="1" id="KW-0472">Membrane</keyword>
<sequence>MSSSADNYSARNDFREKVTISGLSKAAQYQKRHQIDSLVHIQSNRLNLPFQHIQLLSLIILGFSDSANAFKGNTSSANEIIETVFDLLITVLIPVILVAKNNKTDTSIFSRAWLTFLAIILNYAQLSLKIWFWVRAYETTHDFFFITYLIANITTSQILCCFIRIHPRIVVTIISSSTFVIDLVFLFLAAKKGYVDSSTYLFIVIPIIIAFALAIVIFVKIIRENPEDDHKDDDIFSLYMLDFGKFNRPIWIIGFCSSLVNCSIVGPSILWIKVYITLGIISYTAVDTRDELRDKESEFS</sequence>
<feature type="transmembrane region" description="Helical" evidence="1">
    <location>
        <begin position="250"/>
        <end position="272"/>
    </location>
</feature>
<feature type="transmembrane region" description="Helical" evidence="1">
    <location>
        <begin position="143"/>
        <end position="162"/>
    </location>
</feature>
<keyword evidence="3" id="KW-1185">Reference proteome</keyword>
<gene>
    <name evidence="2" type="ORF">PBRASI_LOCUS8435</name>
</gene>